<protein>
    <submittedName>
        <fullName evidence="1">Uncharacterized protein</fullName>
    </submittedName>
</protein>
<dbReference type="Proteomes" id="UP000070260">
    <property type="component" value="Plasmid pJFP838A"/>
</dbReference>
<accession>A0A140GRX4</accession>
<reference evidence="1 2" key="1">
    <citation type="journal article" date="2016" name="PLoS ONE">
        <title>Plasmid Characterization and Chromosome Analysis of Two netF+ Clostridium perfringens Isolates Associated with Foal and Canine Necrotizing Enteritis.</title>
        <authorList>
            <person name="Mehdizadeh Gohari I."/>
            <person name="Kropinski A.M."/>
            <person name="Weese S.J."/>
            <person name="Parreira V.R."/>
            <person name="Whitehead A.E."/>
            <person name="Boerlin P."/>
            <person name="Prescott J.F."/>
        </authorList>
    </citation>
    <scope>NUCLEOTIDE SEQUENCE [LARGE SCALE GENOMIC DNA]</scope>
    <source>
        <strain evidence="1 2">JP838</strain>
        <plasmid evidence="2">Plasmid pJFP838A</plasmid>
    </source>
</reference>
<proteinExistence type="predicted"/>
<geneLocation type="plasmid" evidence="1 2">
    <name>pJFP838A</name>
</geneLocation>
<dbReference type="EMBL" id="CP013615">
    <property type="protein sequence ID" value="AMN31283.1"/>
    <property type="molecule type" value="Genomic_DNA"/>
</dbReference>
<evidence type="ECO:0000313" key="2">
    <source>
        <dbReference type="Proteomes" id="UP000070260"/>
    </source>
</evidence>
<name>A0A140GRX4_CLOPF</name>
<dbReference type="PATRIC" id="fig|1502.177.peg.3577"/>
<organism evidence="1 2">
    <name type="scientific">Clostridium perfringens</name>
    <dbReference type="NCBI Taxonomy" id="1502"/>
    <lineage>
        <taxon>Bacteria</taxon>
        <taxon>Bacillati</taxon>
        <taxon>Bacillota</taxon>
        <taxon>Clostridia</taxon>
        <taxon>Eubacteriales</taxon>
        <taxon>Clostridiaceae</taxon>
        <taxon>Clostridium</taxon>
    </lineage>
</organism>
<sequence length="93" mass="11020">MKNNKEENKYNLPIDLSDKEVTKELEEKYCLSTQEIKEAYDRYIWHLEKYKELIERDCEKKVIKVEGVGQACPICKSPVNSNFCPQCGQRFKI</sequence>
<keyword evidence="1" id="KW-0614">Plasmid</keyword>
<gene>
    <name evidence="1" type="ORF">JFP838_pA0367</name>
</gene>
<evidence type="ECO:0000313" key="1">
    <source>
        <dbReference type="EMBL" id="AMN31283.1"/>
    </source>
</evidence>
<dbReference type="AlphaFoldDB" id="A0A140GRX4"/>